<comment type="caution">
    <text evidence="1">The sequence shown here is derived from an EMBL/GenBank/DDBJ whole genome shotgun (WGS) entry which is preliminary data.</text>
</comment>
<proteinExistence type="predicted"/>
<evidence type="ECO:0000313" key="1">
    <source>
        <dbReference type="EMBL" id="OGD78277.1"/>
    </source>
</evidence>
<dbReference type="Proteomes" id="UP000177187">
    <property type="component" value="Unassembled WGS sequence"/>
</dbReference>
<gene>
    <name evidence="1" type="ORF">A2Y64_03290</name>
</gene>
<dbReference type="EMBL" id="MFAF01000042">
    <property type="protein sequence ID" value="OGD78277.1"/>
    <property type="molecule type" value="Genomic_DNA"/>
</dbReference>
<sequence length="174" mass="20165">MPDKEPPGDSPKKEERTLVERYLEEFRQGFLYEVLRWGNDRLLHGGSFMRLVERACAEFARGGHTGSDAASLIFEEIFRSEKLDQLLGWPTGEQVITVDPARVLTAFEETLERSTSADRHFFTRWRVSRLTVEFLRTLERVLGEDGYLAERFRFEYGLFLASLGDGRAGRRLKE</sequence>
<evidence type="ECO:0000313" key="2">
    <source>
        <dbReference type="Proteomes" id="UP000177187"/>
    </source>
</evidence>
<reference evidence="1 2" key="1">
    <citation type="journal article" date="2016" name="Nat. Commun.">
        <title>Thousands of microbial genomes shed light on interconnected biogeochemical processes in an aquifer system.</title>
        <authorList>
            <person name="Anantharaman K."/>
            <person name="Brown C.T."/>
            <person name="Hug L.A."/>
            <person name="Sharon I."/>
            <person name="Castelle C.J."/>
            <person name="Probst A.J."/>
            <person name="Thomas B.C."/>
            <person name="Singh A."/>
            <person name="Wilkins M.J."/>
            <person name="Karaoz U."/>
            <person name="Brodie E.L."/>
            <person name="Williams K.H."/>
            <person name="Hubbard S.S."/>
            <person name="Banfield J.F."/>
        </authorList>
    </citation>
    <scope>NUCLEOTIDE SEQUENCE [LARGE SCALE GENOMIC DNA]</scope>
</reference>
<name>A0A1F5FFB9_9BACT</name>
<dbReference type="AlphaFoldDB" id="A0A1F5FFB9"/>
<protein>
    <submittedName>
        <fullName evidence="1">Uncharacterized protein</fullName>
    </submittedName>
</protein>
<accession>A0A1F5FFB9</accession>
<organism evidence="1 2">
    <name type="scientific">Candidatus Coatesbacteria bacterium RBG_13_66_14</name>
    <dbReference type="NCBI Taxonomy" id="1817816"/>
    <lineage>
        <taxon>Bacteria</taxon>
        <taxon>Candidatus Coatesiibacteriota</taxon>
    </lineage>
</organism>